<keyword evidence="3" id="KW-1185">Reference proteome</keyword>
<dbReference type="Pfam" id="PF12728">
    <property type="entry name" value="HTH_17"/>
    <property type="match status" value="1"/>
</dbReference>
<organism evidence="2 3">
    <name type="scientific">Arthrobacter humicola</name>
    <dbReference type="NCBI Taxonomy" id="409291"/>
    <lineage>
        <taxon>Bacteria</taxon>
        <taxon>Bacillati</taxon>
        <taxon>Actinomycetota</taxon>
        <taxon>Actinomycetes</taxon>
        <taxon>Micrococcales</taxon>
        <taxon>Micrococcaceae</taxon>
        <taxon>Arthrobacter</taxon>
    </lineage>
</organism>
<gene>
    <name evidence="2" type="ORF">GCM10009825_12190</name>
</gene>
<evidence type="ECO:0000313" key="2">
    <source>
        <dbReference type="EMBL" id="GAA2130898.1"/>
    </source>
</evidence>
<reference evidence="2 3" key="1">
    <citation type="journal article" date="2019" name="Int. J. Syst. Evol. Microbiol.">
        <title>The Global Catalogue of Microorganisms (GCM) 10K type strain sequencing project: providing services to taxonomists for standard genome sequencing and annotation.</title>
        <authorList>
            <consortium name="The Broad Institute Genomics Platform"/>
            <consortium name="The Broad Institute Genome Sequencing Center for Infectious Disease"/>
            <person name="Wu L."/>
            <person name="Ma J."/>
        </authorList>
    </citation>
    <scope>NUCLEOTIDE SEQUENCE [LARGE SCALE GENOMIC DNA]</scope>
    <source>
        <strain evidence="2 3">JCM 15921</strain>
    </source>
</reference>
<evidence type="ECO:0000259" key="1">
    <source>
        <dbReference type="Pfam" id="PF12728"/>
    </source>
</evidence>
<sequence>MMARRTEDTDAPPTPAAGLVLPRMLTLDQVKEVLNVNTPLVYALVRSGELRAAQFGGRNVWRVREDDLLAYIEAAYEKTAHRIAAGQIPEETITED</sequence>
<dbReference type="InterPro" id="IPR010093">
    <property type="entry name" value="SinI_DNA-bd"/>
</dbReference>
<name>A0ABN2YQM6_9MICC</name>
<comment type="caution">
    <text evidence="2">The sequence shown here is derived from an EMBL/GenBank/DDBJ whole genome shotgun (WGS) entry which is preliminary data.</text>
</comment>
<proteinExistence type="predicted"/>
<feature type="domain" description="Helix-turn-helix" evidence="1">
    <location>
        <begin position="24"/>
        <end position="74"/>
    </location>
</feature>
<dbReference type="EMBL" id="BAAAQB010000014">
    <property type="protein sequence ID" value="GAA2130898.1"/>
    <property type="molecule type" value="Genomic_DNA"/>
</dbReference>
<dbReference type="Proteomes" id="UP001500102">
    <property type="component" value="Unassembled WGS sequence"/>
</dbReference>
<dbReference type="NCBIfam" id="TIGR01764">
    <property type="entry name" value="excise"/>
    <property type="match status" value="1"/>
</dbReference>
<accession>A0ABN2YQM6</accession>
<evidence type="ECO:0000313" key="3">
    <source>
        <dbReference type="Proteomes" id="UP001500102"/>
    </source>
</evidence>
<dbReference type="RefSeq" id="WP_425547136.1">
    <property type="nucleotide sequence ID" value="NZ_BAAAQB010000014.1"/>
</dbReference>
<dbReference type="InterPro" id="IPR041657">
    <property type="entry name" value="HTH_17"/>
</dbReference>
<protein>
    <recommendedName>
        <fullName evidence="1">Helix-turn-helix domain-containing protein</fullName>
    </recommendedName>
</protein>